<keyword evidence="3" id="KW-0285">Flavoprotein</keyword>
<gene>
    <name evidence="10" type="ORF">PVAP13_4NG163700</name>
</gene>
<evidence type="ECO:0000313" key="11">
    <source>
        <dbReference type="Proteomes" id="UP000823388"/>
    </source>
</evidence>
<comment type="similarity">
    <text evidence="2">Belongs to the oxygen-dependent FAD-linked oxidoreductase family.</text>
</comment>
<dbReference type="Gene3D" id="3.40.462.20">
    <property type="match status" value="1"/>
</dbReference>
<reference evidence="10" key="1">
    <citation type="submission" date="2020-05" db="EMBL/GenBank/DDBJ databases">
        <title>WGS assembly of Panicum virgatum.</title>
        <authorList>
            <person name="Lovell J.T."/>
            <person name="Jenkins J."/>
            <person name="Shu S."/>
            <person name="Juenger T.E."/>
            <person name="Schmutz J."/>
        </authorList>
    </citation>
    <scope>NUCLEOTIDE SEQUENCE</scope>
    <source>
        <strain evidence="10">AP13</strain>
    </source>
</reference>
<keyword evidence="11" id="KW-1185">Reference proteome</keyword>
<evidence type="ECO:0000256" key="6">
    <source>
        <dbReference type="ARBA" id="ARBA00023180"/>
    </source>
</evidence>
<feature type="chain" id="PRO_5035918314" description="FAD-binding PCMH-type domain-containing protein" evidence="8">
    <location>
        <begin position="27"/>
        <end position="538"/>
    </location>
</feature>
<protein>
    <recommendedName>
        <fullName evidence="9">FAD-binding PCMH-type domain-containing protein</fullName>
    </recommendedName>
</protein>
<evidence type="ECO:0000256" key="2">
    <source>
        <dbReference type="ARBA" id="ARBA00005466"/>
    </source>
</evidence>
<evidence type="ECO:0000256" key="8">
    <source>
        <dbReference type="SAM" id="SignalP"/>
    </source>
</evidence>
<comment type="cofactor">
    <cofactor evidence="1">
        <name>FAD</name>
        <dbReference type="ChEBI" id="CHEBI:57692"/>
    </cofactor>
</comment>
<dbReference type="InterPro" id="IPR016166">
    <property type="entry name" value="FAD-bd_PCMH"/>
</dbReference>
<keyword evidence="4 8" id="KW-0732">Signal</keyword>
<evidence type="ECO:0000313" key="10">
    <source>
        <dbReference type="EMBL" id="KAG2606821.1"/>
    </source>
</evidence>
<keyword evidence="5" id="KW-0274">FAD</keyword>
<evidence type="ECO:0000256" key="1">
    <source>
        <dbReference type="ARBA" id="ARBA00001974"/>
    </source>
</evidence>
<dbReference type="Gene3D" id="3.30.43.10">
    <property type="entry name" value="Uridine Diphospho-n-acetylenolpyruvylglucosamine Reductase, domain 2"/>
    <property type="match status" value="1"/>
</dbReference>
<dbReference type="EMBL" id="CM029044">
    <property type="protein sequence ID" value="KAG2606821.1"/>
    <property type="molecule type" value="Genomic_DNA"/>
</dbReference>
<feature type="domain" description="FAD-binding PCMH-type" evidence="9">
    <location>
        <begin position="76"/>
        <end position="253"/>
    </location>
</feature>
<evidence type="ECO:0000256" key="4">
    <source>
        <dbReference type="ARBA" id="ARBA00022729"/>
    </source>
</evidence>
<dbReference type="GO" id="GO:0016491">
    <property type="term" value="F:oxidoreductase activity"/>
    <property type="evidence" value="ECO:0007669"/>
    <property type="project" value="InterPro"/>
</dbReference>
<dbReference type="InterPro" id="IPR016169">
    <property type="entry name" value="FAD-bd_PCMH_sub2"/>
</dbReference>
<feature type="region of interest" description="Disordered" evidence="7">
    <location>
        <begin position="519"/>
        <end position="538"/>
    </location>
</feature>
<dbReference type="Gene3D" id="3.30.465.10">
    <property type="match status" value="1"/>
</dbReference>
<evidence type="ECO:0000256" key="7">
    <source>
        <dbReference type="SAM" id="MobiDB-lite"/>
    </source>
</evidence>
<dbReference type="PANTHER" id="PTHR32448">
    <property type="entry name" value="OS08G0158400 PROTEIN"/>
    <property type="match status" value="1"/>
</dbReference>
<dbReference type="Pfam" id="PF08031">
    <property type="entry name" value="BBE"/>
    <property type="match status" value="1"/>
</dbReference>
<comment type="caution">
    <text evidence="10">The sequence shown here is derived from an EMBL/GenBank/DDBJ whole genome shotgun (WGS) entry which is preliminary data.</text>
</comment>
<feature type="signal peptide" evidence="8">
    <location>
        <begin position="1"/>
        <end position="26"/>
    </location>
</feature>
<dbReference type="Proteomes" id="UP000823388">
    <property type="component" value="Chromosome 4N"/>
</dbReference>
<dbReference type="Pfam" id="PF01565">
    <property type="entry name" value="FAD_binding_4"/>
    <property type="match status" value="1"/>
</dbReference>
<dbReference type="InterPro" id="IPR036318">
    <property type="entry name" value="FAD-bd_PCMH-like_sf"/>
</dbReference>
<evidence type="ECO:0000256" key="5">
    <source>
        <dbReference type="ARBA" id="ARBA00022827"/>
    </source>
</evidence>
<proteinExistence type="inferred from homology"/>
<name>A0A8T0T664_PANVG</name>
<dbReference type="InterPro" id="IPR012951">
    <property type="entry name" value="BBE"/>
</dbReference>
<evidence type="ECO:0000256" key="3">
    <source>
        <dbReference type="ARBA" id="ARBA00022630"/>
    </source>
</evidence>
<dbReference type="OrthoDB" id="407275at2759"/>
<dbReference type="SUPFAM" id="SSF56176">
    <property type="entry name" value="FAD-binding/transporter-associated domain-like"/>
    <property type="match status" value="1"/>
</dbReference>
<accession>A0A8T0T664</accession>
<dbReference type="AlphaFoldDB" id="A0A8T0T664"/>
<dbReference type="InterPro" id="IPR016167">
    <property type="entry name" value="FAD-bd_PCMH_sub1"/>
</dbReference>
<sequence>MAMVRRSFALSLLAAFLAVLHRAASAAPAAPSPDTASFLRCLAADLPPQVVHTNASPSYASVLESSIKNLLFVTPATPTPVAIVAAADASHVQAAVRCGARHGVRVRPRSGGHDYEGLSYRSLSAARPFAIVDLAALRAVRVNAARRTAWVGSGATLGELYYAIANRSARLGFPGGVGPTVGLGGHLSGGGFGLLLRKHGLAADHVVDAVIVDAEGRLLDRAAMGEDLFWAIRGGGGGSFGVVLRWKLRLVRVPATVAVFAVHRPRNQSATALLARWQRVAPALPRDVFLRVVLQNQDAQFQSLYLGTCAGLVATMAGRFPELGVTPRDCIEMMWIESVLYFAFYGTAKPRELLLDRGAGPERYFKAKSDYVSEPVPSHVWESAWSWFLRDGAGLLILDPYGGRMAGVSPSATPFPHRRELYNLQYYGFWFENGTEVSEKHVGWIRGLHREMEPYVSKNPRGAYVNYRDLDLGVNGDDDGGVGGYEKARAWGEMYFKANFERLAAVKAKVDPHDFFRNEQSIPPLPSSRKGLSYKGNY</sequence>
<dbReference type="PROSITE" id="PS51387">
    <property type="entry name" value="FAD_PCMH"/>
    <property type="match status" value="1"/>
</dbReference>
<dbReference type="InterPro" id="IPR006094">
    <property type="entry name" value="Oxid_FAD_bind_N"/>
</dbReference>
<evidence type="ECO:0000259" key="9">
    <source>
        <dbReference type="PROSITE" id="PS51387"/>
    </source>
</evidence>
<organism evidence="10 11">
    <name type="scientific">Panicum virgatum</name>
    <name type="common">Blackwell switchgrass</name>
    <dbReference type="NCBI Taxonomy" id="38727"/>
    <lineage>
        <taxon>Eukaryota</taxon>
        <taxon>Viridiplantae</taxon>
        <taxon>Streptophyta</taxon>
        <taxon>Embryophyta</taxon>
        <taxon>Tracheophyta</taxon>
        <taxon>Spermatophyta</taxon>
        <taxon>Magnoliopsida</taxon>
        <taxon>Liliopsida</taxon>
        <taxon>Poales</taxon>
        <taxon>Poaceae</taxon>
        <taxon>PACMAD clade</taxon>
        <taxon>Panicoideae</taxon>
        <taxon>Panicodae</taxon>
        <taxon>Paniceae</taxon>
        <taxon>Panicinae</taxon>
        <taxon>Panicum</taxon>
        <taxon>Panicum sect. Hiantes</taxon>
    </lineage>
</organism>
<keyword evidence="6" id="KW-0325">Glycoprotein</keyword>
<dbReference type="GO" id="GO:0071949">
    <property type="term" value="F:FAD binding"/>
    <property type="evidence" value="ECO:0007669"/>
    <property type="project" value="InterPro"/>
</dbReference>